<protein>
    <submittedName>
        <fullName evidence="2">Nicotinate phosphoribosyltransferase</fullName>
    </submittedName>
</protein>
<proteinExistence type="predicted"/>
<accession>R9P2T5</accession>
<dbReference type="GO" id="GO:0016757">
    <property type="term" value="F:glycosyltransferase activity"/>
    <property type="evidence" value="ECO:0007669"/>
    <property type="project" value="UniProtKB-KW"/>
</dbReference>
<evidence type="ECO:0000256" key="1">
    <source>
        <dbReference type="SAM" id="MobiDB-lite"/>
    </source>
</evidence>
<reference evidence="3" key="1">
    <citation type="journal article" date="2013" name="Genome Announc.">
        <title>Draft genome sequence of the basidiomycetous yeast-like fungus Pseudozyma hubeiensis SY62, which produces an abundant amount of the biosurfactant mannosylerythritol lipids.</title>
        <authorList>
            <person name="Konishi M."/>
            <person name="Hatada Y."/>
            <person name="Horiuchi J."/>
        </authorList>
    </citation>
    <scope>NUCLEOTIDE SEQUENCE [LARGE SCALE GENOMIC DNA]</scope>
    <source>
        <strain evidence="3">SY62</strain>
    </source>
</reference>
<feature type="compositionally biased region" description="Basic and acidic residues" evidence="1">
    <location>
        <begin position="1"/>
        <end position="15"/>
    </location>
</feature>
<organism evidence="2 3">
    <name type="scientific">Pseudozyma hubeiensis (strain SY62)</name>
    <name type="common">Yeast</name>
    <dbReference type="NCBI Taxonomy" id="1305764"/>
    <lineage>
        <taxon>Eukaryota</taxon>
        <taxon>Fungi</taxon>
        <taxon>Dikarya</taxon>
        <taxon>Basidiomycota</taxon>
        <taxon>Ustilaginomycotina</taxon>
        <taxon>Ustilaginomycetes</taxon>
        <taxon>Ustilaginales</taxon>
        <taxon>Ustilaginaceae</taxon>
        <taxon>Pseudozyma</taxon>
    </lineage>
</organism>
<feature type="region of interest" description="Disordered" evidence="1">
    <location>
        <begin position="51"/>
        <end position="90"/>
    </location>
</feature>
<keyword evidence="3" id="KW-1185">Reference proteome</keyword>
<evidence type="ECO:0000313" key="2">
    <source>
        <dbReference type="EMBL" id="GAC95651.1"/>
    </source>
</evidence>
<evidence type="ECO:0000313" key="3">
    <source>
        <dbReference type="Proteomes" id="UP000014071"/>
    </source>
</evidence>
<dbReference type="Proteomes" id="UP000014071">
    <property type="component" value="Unassembled WGS sequence"/>
</dbReference>
<dbReference type="EMBL" id="DF238795">
    <property type="protein sequence ID" value="GAC95651.1"/>
    <property type="molecule type" value="Genomic_DNA"/>
</dbReference>
<gene>
    <name evidence="2" type="ORF">PHSY_003227</name>
</gene>
<dbReference type="RefSeq" id="XP_012189238.1">
    <property type="nucleotide sequence ID" value="XM_012333848.1"/>
</dbReference>
<keyword evidence="2" id="KW-0808">Transferase</keyword>
<dbReference type="GeneID" id="24108517"/>
<dbReference type="HOGENOM" id="CLU_2441824_0_0_1"/>
<name>R9P2T5_PSEHS</name>
<keyword evidence="2" id="KW-0328">Glycosyltransferase</keyword>
<feature type="compositionally biased region" description="Polar residues" evidence="1">
    <location>
        <begin position="51"/>
        <end position="67"/>
    </location>
</feature>
<sequence>MNGNERRQRQLEKDGLQQSGSSGKRQGWSGSVAELRNTIFPTTYSDVQQVWTRASSDANENPSTPSLRETEEGMRQMKPLKKTQGESECL</sequence>
<feature type="region of interest" description="Disordered" evidence="1">
    <location>
        <begin position="1"/>
        <end position="30"/>
    </location>
</feature>
<dbReference type="AlphaFoldDB" id="R9P2T5"/>